<gene>
    <name evidence="1" type="ORF">BDN72DRAFT_725974</name>
</gene>
<dbReference type="EMBL" id="ML209387">
    <property type="protein sequence ID" value="TFK58403.1"/>
    <property type="molecule type" value="Genomic_DNA"/>
</dbReference>
<keyword evidence="2" id="KW-1185">Reference proteome</keyword>
<dbReference type="Proteomes" id="UP000308600">
    <property type="component" value="Unassembled WGS sequence"/>
</dbReference>
<protein>
    <submittedName>
        <fullName evidence="1">Uncharacterized protein</fullName>
    </submittedName>
</protein>
<feature type="non-terminal residue" evidence="1">
    <location>
        <position position="61"/>
    </location>
</feature>
<name>A0ACD2ZXX7_9AGAR</name>
<feature type="non-terminal residue" evidence="1">
    <location>
        <position position="1"/>
    </location>
</feature>
<reference evidence="1 2" key="1">
    <citation type="journal article" date="2019" name="Nat. Ecol. Evol.">
        <title>Megaphylogeny resolves global patterns of mushroom evolution.</title>
        <authorList>
            <person name="Varga T."/>
            <person name="Krizsan K."/>
            <person name="Foldi C."/>
            <person name="Dima B."/>
            <person name="Sanchez-Garcia M."/>
            <person name="Sanchez-Ramirez S."/>
            <person name="Szollosi G.J."/>
            <person name="Szarkandi J.G."/>
            <person name="Papp V."/>
            <person name="Albert L."/>
            <person name="Andreopoulos W."/>
            <person name="Angelini C."/>
            <person name="Antonin V."/>
            <person name="Barry K.W."/>
            <person name="Bougher N.L."/>
            <person name="Buchanan P."/>
            <person name="Buyck B."/>
            <person name="Bense V."/>
            <person name="Catcheside P."/>
            <person name="Chovatia M."/>
            <person name="Cooper J."/>
            <person name="Damon W."/>
            <person name="Desjardin D."/>
            <person name="Finy P."/>
            <person name="Geml J."/>
            <person name="Haridas S."/>
            <person name="Hughes K."/>
            <person name="Justo A."/>
            <person name="Karasinski D."/>
            <person name="Kautmanova I."/>
            <person name="Kiss B."/>
            <person name="Kocsube S."/>
            <person name="Kotiranta H."/>
            <person name="LaButti K.M."/>
            <person name="Lechner B.E."/>
            <person name="Liimatainen K."/>
            <person name="Lipzen A."/>
            <person name="Lukacs Z."/>
            <person name="Mihaltcheva S."/>
            <person name="Morgado L.N."/>
            <person name="Niskanen T."/>
            <person name="Noordeloos M.E."/>
            <person name="Ohm R.A."/>
            <person name="Ortiz-Santana B."/>
            <person name="Ovrebo C."/>
            <person name="Racz N."/>
            <person name="Riley R."/>
            <person name="Savchenko A."/>
            <person name="Shiryaev A."/>
            <person name="Soop K."/>
            <person name="Spirin V."/>
            <person name="Szebenyi C."/>
            <person name="Tomsovsky M."/>
            <person name="Tulloss R.E."/>
            <person name="Uehling J."/>
            <person name="Grigoriev I.V."/>
            <person name="Vagvolgyi C."/>
            <person name="Papp T."/>
            <person name="Martin F.M."/>
            <person name="Miettinen O."/>
            <person name="Hibbett D.S."/>
            <person name="Nagy L.G."/>
        </authorList>
    </citation>
    <scope>NUCLEOTIDE SEQUENCE [LARGE SCALE GENOMIC DNA]</scope>
    <source>
        <strain evidence="1 2">NL-1719</strain>
    </source>
</reference>
<organism evidence="1 2">
    <name type="scientific">Pluteus cervinus</name>
    <dbReference type="NCBI Taxonomy" id="181527"/>
    <lineage>
        <taxon>Eukaryota</taxon>
        <taxon>Fungi</taxon>
        <taxon>Dikarya</taxon>
        <taxon>Basidiomycota</taxon>
        <taxon>Agaricomycotina</taxon>
        <taxon>Agaricomycetes</taxon>
        <taxon>Agaricomycetidae</taxon>
        <taxon>Agaricales</taxon>
        <taxon>Pluteineae</taxon>
        <taxon>Pluteaceae</taxon>
        <taxon>Pluteus</taxon>
    </lineage>
</organism>
<proteinExistence type="predicted"/>
<evidence type="ECO:0000313" key="2">
    <source>
        <dbReference type="Proteomes" id="UP000308600"/>
    </source>
</evidence>
<evidence type="ECO:0000313" key="1">
    <source>
        <dbReference type="EMBL" id="TFK58403.1"/>
    </source>
</evidence>
<accession>A0ACD2ZXX7</accession>
<sequence>LQDGDLPHRSKIGSLIVDQFRQEYEKMIAEIQKSEGRVSFTADVWSRQTLQPYMAVTAHYM</sequence>